<dbReference type="FunFam" id="3.30.230.70:FF:000017">
    <property type="entry name" value="Exosome complex component Rrp42"/>
    <property type="match status" value="1"/>
</dbReference>
<protein>
    <recommendedName>
        <fullName evidence="9">Ribosomal RNA-processing protein 43</fullName>
    </recommendedName>
</protein>
<organism evidence="12 13">
    <name type="scientific">Rhodotorula graminis (strain WP1)</name>
    <dbReference type="NCBI Taxonomy" id="578459"/>
    <lineage>
        <taxon>Eukaryota</taxon>
        <taxon>Fungi</taxon>
        <taxon>Dikarya</taxon>
        <taxon>Basidiomycota</taxon>
        <taxon>Pucciniomycotina</taxon>
        <taxon>Microbotryomycetes</taxon>
        <taxon>Sporidiobolales</taxon>
        <taxon>Sporidiobolaceae</taxon>
        <taxon>Rhodotorula</taxon>
    </lineage>
</organism>
<dbReference type="CDD" id="cd11369">
    <property type="entry name" value="RNase_PH_RRP43"/>
    <property type="match status" value="1"/>
</dbReference>
<dbReference type="EMBL" id="KQ474075">
    <property type="protein sequence ID" value="KPV76814.1"/>
    <property type="molecule type" value="Genomic_DNA"/>
</dbReference>
<reference evidence="12 13" key="1">
    <citation type="journal article" date="2015" name="Front. Microbiol.">
        <title>Genome sequence of the plant growth promoting endophytic yeast Rhodotorula graminis WP1.</title>
        <authorList>
            <person name="Firrincieli A."/>
            <person name="Otillar R."/>
            <person name="Salamov A."/>
            <person name="Schmutz J."/>
            <person name="Khan Z."/>
            <person name="Redman R.S."/>
            <person name="Fleck N.D."/>
            <person name="Lindquist E."/>
            <person name="Grigoriev I.V."/>
            <person name="Doty S.L."/>
        </authorList>
    </citation>
    <scope>NUCLEOTIDE SEQUENCE [LARGE SCALE GENOMIC DNA]</scope>
    <source>
        <strain evidence="12 13">WP1</strain>
    </source>
</reference>
<proteinExistence type="inferred from homology"/>
<dbReference type="GO" id="GO:0071028">
    <property type="term" value="P:nuclear mRNA surveillance"/>
    <property type="evidence" value="ECO:0007669"/>
    <property type="project" value="TreeGrafter"/>
</dbReference>
<evidence type="ECO:0000256" key="8">
    <source>
        <dbReference type="ARBA" id="ARBA00023242"/>
    </source>
</evidence>
<dbReference type="OrthoDB" id="45882at2759"/>
<dbReference type="GO" id="GO:0000177">
    <property type="term" value="C:cytoplasmic exosome (RNase complex)"/>
    <property type="evidence" value="ECO:0007669"/>
    <property type="project" value="TreeGrafter"/>
</dbReference>
<evidence type="ECO:0000259" key="11">
    <source>
        <dbReference type="Pfam" id="PF01138"/>
    </source>
</evidence>
<dbReference type="GO" id="GO:0071035">
    <property type="term" value="P:nuclear polyadenylation-dependent rRNA catabolic process"/>
    <property type="evidence" value="ECO:0007669"/>
    <property type="project" value="TreeGrafter"/>
</dbReference>
<dbReference type="InterPro" id="IPR033196">
    <property type="entry name" value="Rrp43"/>
</dbReference>
<sequence>MAPTTDSAPPTTTTPASSNLTPTLFRRLFPRPYLERFLDQGIRPDGRTLDSKPKAALCWRDPSANTGSVSTAPSSALVRLGKTSVVCGITLEIAAPDLTRPNEGFIVPNIDLSPLCSPRFHPGPPSDEAQVLSARLRDIILSSNVLPLSSLVIEPGKAAWVVYLDIVCLNFDGGVLDAAVLAAVGALRSLRFPQAALDPDTNEVVCERVSDAHPGQRIAPASEPFCVSFGVFHGHLLPDPTLFEAELCSTQFTVVVGAAPTGSLAKAPLLHVYQAGAPLDRARETVGECVRLARERAAELRRVVDM</sequence>
<keyword evidence="6" id="KW-0271">Exosome</keyword>
<dbReference type="AlphaFoldDB" id="A0A194S8B9"/>
<dbReference type="InterPro" id="IPR027408">
    <property type="entry name" value="PNPase/RNase_PH_dom_sf"/>
</dbReference>
<dbReference type="GO" id="GO:0034476">
    <property type="term" value="P:U5 snRNA 3'-end processing"/>
    <property type="evidence" value="ECO:0007669"/>
    <property type="project" value="TreeGrafter"/>
</dbReference>
<feature type="region of interest" description="Disordered" evidence="10">
    <location>
        <begin position="1"/>
        <end position="21"/>
    </location>
</feature>
<dbReference type="OMA" id="EIKAFWV"/>
<evidence type="ECO:0000256" key="4">
    <source>
        <dbReference type="ARBA" id="ARBA00022490"/>
    </source>
</evidence>
<comment type="similarity">
    <text evidence="3">Belongs to the RNase PH family.</text>
</comment>
<dbReference type="InterPro" id="IPR001247">
    <property type="entry name" value="ExoRNase_PH_dom1"/>
</dbReference>
<dbReference type="PANTHER" id="PTHR11097:SF9">
    <property type="entry name" value="EXOSOME COMPLEX COMPONENT RRP43"/>
    <property type="match status" value="1"/>
</dbReference>
<keyword evidence="8" id="KW-0539">Nucleus</keyword>
<dbReference type="GeneID" id="28973630"/>
<evidence type="ECO:0000256" key="6">
    <source>
        <dbReference type="ARBA" id="ARBA00022835"/>
    </source>
</evidence>
<dbReference type="Proteomes" id="UP000053890">
    <property type="component" value="Unassembled WGS sequence"/>
</dbReference>
<evidence type="ECO:0000256" key="9">
    <source>
        <dbReference type="ARBA" id="ARBA00030617"/>
    </source>
</evidence>
<dbReference type="GO" id="GO:0071038">
    <property type="term" value="P:TRAMP-dependent tRNA surveillance pathway"/>
    <property type="evidence" value="ECO:0007669"/>
    <property type="project" value="TreeGrafter"/>
</dbReference>
<evidence type="ECO:0000313" key="12">
    <source>
        <dbReference type="EMBL" id="KPV76814.1"/>
    </source>
</evidence>
<dbReference type="SUPFAM" id="SSF54211">
    <property type="entry name" value="Ribosomal protein S5 domain 2-like"/>
    <property type="match status" value="1"/>
</dbReference>
<accession>A0A194S8B9</accession>
<dbReference type="GO" id="GO:0034475">
    <property type="term" value="P:U4 snRNA 3'-end processing"/>
    <property type="evidence" value="ECO:0007669"/>
    <property type="project" value="TreeGrafter"/>
</dbReference>
<keyword evidence="13" id="KW-1185">Reference proteome</keyword>
<evidence type="ECO:0000256" key="7">
    <source>
        <dbReference type="ARBA" id="ARBA00022884"/>
    </source>
</evidence>
<dbReference type="RefSeq" id="XP_018272863.1">
    <property type="nucleotide sequence ID" value="XM_018413181.1"/>
</dbReference>
<dbReference type="Gene3D" id="3.30.230.70">
    <property type="entry name" value="GHMP Kinase, N-terminal domain"/>
    <property type="match status" value="1"/>
</dbReference>
<keyword evidence="7" id="KW-0694">RNA-binding</keyword>
<dbReference type="GO" id="GO:0016075">
    <property type="term" value="P:rRNA catabolic process"/>
    <property type="evidence" value="ECO:0007669"/>
    <property type="project" value="TreeGrafter"/>
</dbReference>
<dbReference type="InterPro" id="IPR020568">
    <property type="entry name" value="Ribosomal_Su5_D2-typ_SF"/>
</dbReference>
<dbReference type="GO" id="GO:0034473">
    <property type="term" value="P:U1 snRNA 3'-end processing"/>
    <property type="evidence" value="ECO:0007669"/>
    <property type="project" value="TreeGrafter"/>
</dbReference>
<dbReference type="InterPro" id="IPR050590">
    <property type="entry name" value="Exosome_comp_Rrp42_subfam"/>
</dbReference>
<evidence type="ECO:0000256" key="1">
    <source>
        <dbReference type="ARBA" id="ARBA00004496"/>
    </source>
</evidence>
<evidence type="ECO:0000256" key="3">
    <source>
        <dbReference type="ARBA" id="ARBA00006678"/>
    </source>
</evidence>
<gene>
    <name evidence="12" type="ORF">RHOBADRAFT_34253</name>
</gene>
<dbReference type="GO" id="GO:0005730">
    <property type="term" value="C:nucleolus"/>
    <property type="evidence" value="ECO:0007669"/>
    <property type="project" value="UniProtKB-SubCell"/>
</dbReference>
<evidence type="ECO:0000313" key="13">
    <source>
        <dbReference type="Proteomes" id="UP000053890"/>
    </source>
</evidence>
<dbReference type="Pfam" id="PF01138">
    <property type="entry name" value="RNase_PH"/>
    <property type="match status" value="1"/>
</dbReference>
<dbReference type="InterPro" id="IPR036345">
    <property type="entry name" value="ExoRNase_PH_dom2_sf"/>
</dbReference>
<keyword evidence="4" id="KW-0963">Cytoplasm</keyword>
<comment type="subcellular location">
    <subcellularLocation>
        <location evidence="1">Cytoplasm</location>
    </subcellularLocation>
    <subcellularLocation>
        <location evidence="2">Nucleus</location>
        <location evidence="2">Nucleolus</location>
    </subcellularLocation>
</comment>
<evidence type="ECO:0000256" key="2">
    <source>
        <dbReference type="ARBA" id="ARBA00004604"/>
    </source>
</evidence>
<keyword evidence="5" id="KW-0698">rRNA processing</keyword>
<dbReference type="GO" id="GO:0035925">
    <property type="term" value="F:mRNA 3'-UTR AU-rich region binding"/>
    <property type="evidence" value="ECO:0007669"/>
    <property type="project" value="TreeGrafter"/>
</dbReference>
<dbReference type="SUPFAM" id="SSF55666">
    <property type="entry name" value="Ribonuclease PH domain 2-like"/>
    <property type="match status" value="1"/>
</dbReference>
<dbReference type="GO" id="GO:0000176">
    <property type="term" value="C:nuclear exosome (RNase complex)"/>
    <property type="evidence" value="ECO:0007669"/>
    <property type="project" value="UniProtKB-ARBA"/>
</dbReference>
<dbReference type="STRING" id="578459.A0A194S8B9"/>
<evidence type="ECO:0000256" key="5">
    <source>
        <dbReference type="ARBA" id="ARBA00022552"/>
    </source>
</evidence>
<name>A0A194S8B9_RHOGW</name>
<feature type="domain" description="Exoribonuclease phosphorolytic" evidence="11">
    <location>
        <begin position="60"/>
        <end position="193"/>
    </location>
</feature>
<evidence type="ECO:0000256" key="10">
    <source>
        <dbReference type="SAM" id="MobiDB-lite"/>
    </source>
</evidence>
<dbReference type="GO" id="GO:0000467">
    <property type="term" value="P:exonucleolytic trimming to generate mature 3'-end of 5.8S rRNA from tricistronic rRNA transcript (SSU-rRNA, 5.8S rRNA, LSU-rRNA)"/>
    <property type="evidence" value="ECO:0007669"/>
    <property type="project" value="TreeGrafter"/>
</dbReference>
<dbReference type="PANTHER" id="PTHR11097">
    <property type="entry name" value="EXOSOME COMPLEX EXONUCLEASE RIBOSOMAL RNA PROCESSING PROTEIN"/>
    <property type="match status" value="1"/>
</dbReference>